<feature type="domain" description="CheB-type methylesterase" evidence="9">
    <location>
        <begin position="156"/>
        <end position="345"/>
    </location>
</feature>
<keyword evidence="1 5" id="KW-0963">Cytoplasm</keyword>
<dbReference type="Gene3D" id="3.40.50.2300">
    <property type="match status" value="1"/>
</dbReference>
<feature type="active site" evidence="5 6">
    <location>
        <position position="168"/>
    </location>
</feature>
<name>A0A8J7CG72_9CYAN</name>
<dbReference type="GO" id="GO:0006935">
    <property type="term" value="P:chemotaxis"/>
    <property type="evidence" value="ECO:0007669"/>
    <property type="project" value="UniProtKB-UniRule"/>
</dbReference>
<dbReference type="SMART" id="SM00448">
    <property type="entry name" value="REC"/>
    <property type="match status" value="1"/>
</dbReference>
<protein>
    <recommendedName>
        <fullName evidence="5">Protein-glutamate methylesterase/protein-glutamine glutaminase</fullName>
        <ecNumber evidence="5">3.1.1.61</ecNumber>
        <ecNumber evidence="5">3.5.1.44</ecNumber>
    </recommendedName>
</protein>
<evidence type="ECO:0000256" key="3">
    <source>
        <dbReference type="ARBA" id="ARBA00022801"/>
    </source>
</evidence>
<feature type="active site" evidence="5 6">
    <location>
        <position position="288"/>
    </location>
</feature>
<evidence type="ECO:0000313" key="11">
    <source>
        <dbReference type="Proteomes" id="UP000629098"/>
    </source>
</evidence>
<dbReference type="EMBL" id="JACXAE010000086">
    <property type="protein sequence ID" value="MBD2775995.1"/>
    <property type="molecule type" value="Genomic_DNA"/>
</dbReference>
<dbReference type="PROSITE" id="PS50122">
    <property type="entry name" value="CHEB"/>
    <property type="match status" value="1"/>
</dbReference>
<evidence type="ECO:0000259" key="9">
    <source>
        <dbReference type="PROSITE" id="PS50122"/>
    </source>
</evidence>
<dbReference type="PANTHER" id="PTHR42872:SF6">
    <property type="entry name" value="PROTEIN-GLUTAMATE METHYLESTERASE_PROTEIN-GLUTAMINE GLUTAMINASE"/>
    <property type="match status" value="1"/>
</dbReference>
<keyword evidence="2 5" id="KW-0145">Chemotaxis</keyword>
<evidence type="ECO:0000256" key="6">
    <source>
        <dbReference type="PROSITE-ProRule" id="PRU00050"/>
    </source>
</evidence>
<dbReference type="EC" id="3.5.1.44" evidence="5"/>
<evidence type="ECO:0000256" key="5">
    <source>
        <dbReference type="HAMAP-Rule" id="MF_00099"/>
    </source>
</evidence>
<dbReference type="GO" id="GO:0000156">
    <property type="term" value="F:phosphorelay response regulator activity"/>
    <property type="evidence" value="ECO:0007669"/>
    <property type="project" value="InterPro"/>
</dbReference>
<feature type="modified residue" description="4-aspartylphosphate" evidence="5 7">
    <location>
        <position position="55"/>
    </location>
</feature>
<dbReference type="PIRSF" id="PIRSF000876">
    <property type="entry name" value="RR_chemtxs_CheB"/>
    <property type="match status" value="1"/>
</dbReference>
<keyword evidence="10" id="KW-0808">Transferase</keyword>
<dbReference type="Pfam" id="PF01339">
    <property type="entry name" value="CheB_methylest"/>
    <property type="match status" value="1"/>
</dbReference>
<dbReference type="InterPro" id="IPR011006">
    <property type="entry name" value="CheY-like_superfamily"/>
</dbReference>
<keyword evidence="5 7" id="KW-0597">Phosphoprotein</keyword>
<dbReference type="PROSITE" id="PS50110">
    <property type="entry name" value="RESPONSE_REGULATORY"/>
    <property type="match status" value="1"/>
</dbReference>
<keyword evidence="10" id="KW-0489">Methyltransferase</keyword>
<keyword evidence="3 5" id="KW-0378">Hydrolase</keyword>
<accession>A0A8J7CG72</accession>
<dbReference type="Gene3D" id="3.40.50.180">
    <property type="entry name" value="Methylesterase CheB, C-terminal domain"/>
    <property type="match status" value="1"/>
</dbReference>
<comment type="catalytic activity">
    <reaction evidence="4 5">
        <text>[protein]-L-glutamate 5-O-methyl ester + H2O = L-glutamyl-[protein] + methanol + H(+)</text>
        <dbReference type="Rhea" id="RHEA:23236"/>
        <dbReference type="Rhea" id="RHEA-COMP:10208"/>
        <dbReference type="Rhea" id="RHEA-COMP:10311"/>
        <dbReference type="ChEBI" id="CHEBI:15377"/>
        <dbReference type="ChEBI" id="CHEBI:15378"/>
        <dbReference type="ChEBI" id="CHEBI:17790"/>
        <dbReference type="ChEBI" id="CHEBI:29973"/>
        <dbReference type="ChEBI" id="CHEBI:82795"/>
        <dbReference type="EC" id="3.1.1.61"/>
    </reaction>
</comment>
<dbReference type="HAMAP" id="MF_00099">
    <property type="entry name" value="CheB_chemtxs"/>
    <property type="match status" value="1"/>
</dbReference>
<evidence type="ECO:0000256" key="4">
    <source>
        <dbReference type="ARBA" id="ARBA00048267"/>
    </source>
</evidence>
<dbReference type="InterPro" id="IPR008248">
    <property type="entry name" value="CheB-like"/>
</dbReference>
<sequence>MSIKVLLVEDSQISLVILKRILNSSPQIEVVGEARTGLEGLALIPQVEPDVICTDLYMPQMDGLTFTSEVMALYPRPILVISVSVQQDNTHQVFQLLNAGAVDIFPKPSAGLSFEDEQIKQDLINKIKILSGVKVLRKKRQYPLLNNREIVHPFVQFIQPKIVVIGASTGGPQALEELFTALPSNFPVPIICVQHICVGFLQGLIDWLAKSCRLSIQIAVSGDLPKPGRIYFPPEKLHLKLDAMGRFVYSDAPPVMGHRPSITITFESVAQFYGKATMGILLTGMGRDGAQGMSAISATGGFTIAQDEATSVVFGMPKEAILLRAVKQVLPIQAIAPTLLNIFKQ</sequence>
<dbReference type="NCBIfam" id="NF009206">
    <property type="entry name" value="PRK12555.1"/>
    <property type="match status" value="1"/>
</dbReference>
<comment type="PTM">
    <text evidence="5">Phosphorylated by CheA. Phosphorylation of the N-terminal regulatory domain activates the methylesterase activity.</text>
</comment>
<evidence type="ECO:0000256" key="7">
    <source>
        <dbReference type="PROSITE-ProRule" id="PRU00169"/>
    </source>
</evidence>
<dbReference type="Pfam" id="PF00072">
    <property type="entry name" value="Response_reg"/>
    <property type="match status" value="1"/>
</dbReference>
<dbReference type="SUPFAM" id="SSF52172">
    <property type="entry name" value="CheY-like"/>
    <property type="match status" value="1"/>
</dbReference>
<feature type="domain" description="Response regulatory" evidence="8">
    <location>
        <begin position="4"/>
        <end position="122"/>
    </location>
</feature>
<evidence type="ECO:0000313" key="10">
    <source>
        <dbReference type="EMBL" id="MBD2775995.1"/>
    </source>
</evidence>
<dbReference type="RefSeq" id="WP_190835051.1">
    <property type="nucleotide sequence ID" value="NZ_CAWPPI010000086.1"/>
</dbReference>
<evidence type="ECO:0000256" key="2">
    <source>
        <dbReference type="ARBA" id="ARBA00022500"/>
    </source>
</evidence>
<dbReference type="GO" id="GO:0032259">
    <property type="term" value="P:methylation"/>
    <property type="evidence" value="ECO:0007669"/>
    <property type="project" value="UniProtKB-KW"/>
</dbReference>
<proteinExistence type="inferred from homology"/>
<evidence type="ECO:0000259" key="8">
    <source>
        <dbReference type="PROSITE" id="PS50110"/>
    </source>
</evidence>
<dbReference type="InterPro" id="IPR035909">
    <property type="entry name" value="CheB_C"/>
</dbReference>
<evidence type="ECO:0000256" key="1">
    <source>
        <dbReference type="ARBA" id="ARBA00022490"/>
    </source>
</evidence>
<organism evidence="10 11">
    <name type="scientific">Iningainema tapete BLCC-T55</name>
    <dbReference type="NCBI Taxonomy" id="2748662"/>
    <lineage>
        <taxon>Bacteria</taxon>
        <taxon>Bacillati</taxon>
        <taxon>Cyanobacteriota</taxon>
        <taxon>Cyanophyceae</taxon>
        <taxon>Nostocales</taxon>
        <taxon>Scytonemataceae</taxon>
        <taxon>Iningainema tapete</taxon>
    </lineage>
</organism>
<dbReference type="SUPFAM" id="SSF52738">
    <property type="entry name" value="Methylesterase CheB, C-terminal domain"/>
    <property type="match status" value="1"/>
</dbReference>
<dbReference type="GO" id="GO:0005737">
    <property type="term" value="C:cytoplasm"/>
    <property type="evidence" value="ECO:0007669"/>
    <property type="project" value="UniProtKB-SubCell"/>
</dbReference>
<keyword evidence="11" id="KW-1185">Reference proteome</keyword>
<comment type="caution">
    <text evidence="10">The sequence shown here is derived from an EMBL/GenBank/DDBJ whole genome shotgun (WGS) entry which is preliminary data.</text>
</comment>
<dbReference type="GO" id="GO:0050568">
    <property type="term" value="F:protein-glutamine glutaminase activity"/>
    <property type="evidence" value="ECO:0007669"/>
    <property type="project" value="UniProtKB-UniRule"/>
</dbReference>
<dbReference type="CDD" id="cd17541">
    <property type="entry name" value="REC_CheB-like"/>
    <property type="match status" value="1"/>
</dbReference>
<feature type="active site" evidence="5 6">
    <location>
        <position position="195"/>
    </location>
</feature>
<comment type="subcellular location">
    <subcellularLocation>
        <location evidence="5">Cytoplasm</location>
    </subcellularLocation>
</comment>
<gene>
    <name evidence="5 10" type="primary">cheB</name>
    <name evidence="10" type="ORF">ICL16_29040</name>
</gene>
<dbReference type="InterPro" id="IPR000673">
    <property type="entry name" value="Sig_transdc_resp-reg_Me-estase"/>
</dbReference>
<dbReference type="CDD" id="cd16432">
    <property type="entry name" value="CheB_Rec"/>
    <property type="match status" value="1"/>
</dbReference>
<dbReference type="PANTHER" id="PTHR42872">
    <property type="entry name" value="PROTEIN-GLUTAMATE METHYLESTERASE/PROTEIN-GLUTAMINE GLUTAMINASE"/>
    <property type="match status" value="1"/>
</dbReference>
<dbReference type="GO" id="GO:0008984">
    <property type="term" value="F:protein-glutamate methylesterase activity"/>
    <property type="evidence" value="ECO:0007669"/>
    <property type="project" value="UniProtKB-UniRule"/>
</dbReference>
<comment type="function">
    <text evidence="5">Involved in chemotaxis. Part of a chemotaxis signal transduction system that modulates chemotaxis in response to various stimuli. Catalyzes the demethylation of specific methylglutamate residues introduced into the chemoreceptors (methyl-accepting chemotaxis proteins or MCP) by CheR. Also mediates the irreversible deamidation of specific glutamine residues to glutamic acid.</text>
</comment>
<comment type="domain">
    <text evidence="5">Contains a C-terminal catalytic domain, and an N-terminal region which modulates catalytic activity.</text>
</comment>
<dbReference type="InterPro" id="IPR001789">
    <property type="entry name" value="Sig_transdc_resp-reg_receiver"/>
</dbReference>
<dbReference type="GO" id="GO:0008168">
    <property type="term" value="F:methyltransferase activity"/>
    <property type="evidence" value="ECO:0007669"/>
    <property type="project" value="UniProtKB-KW"/>
</dbReference>
<reference evidence="10" key="1">
    <citation type="submission" date="2020-09" db="EMBL/GenBank/DDBJ databases">
        <title>Iningainema tapete sp. nov. (Scytonemataceae, Cyanobacteria) from greenhouses in central Florida (USA) produces two types of nodularin with biosynthetic potential for microcystin-LR and anabaenopeptins.</title>
        <authorList>
            <person name="Berthold D.E."/>
            <person name="Lefler F.W."/>
            <person name="Huang I.-S."/>
            <person name="Abdulla H."/>
            <person name="Zimba P.V."/>
            <person name="Laughinghouse H.D. IV."/>
        </authorList>
    </citation>
    <scope>NUCLEOTIDE SEQUENCE</scope>
    <source>
        <strain evidence="10">BLCCT55</strain>
    </source>
</reference>
<comment type="similarity">
    <text evidence="5">Belongs to the CheB family.</text>
</comment>
<dbReference type="Proteomes" id="UP000629098">
    <property type="component" value="Unassembled WGS sequence"/>
</dbReference>
<dbReference type="AlphaFoldDB" id="A0A8J7CG72"/>
<comment type="catalytic activity">
    <reaction evidence="5">
        <text>L-glutaminyl-[protein] + H2O = L-glutamyl-[protein] + NH4(+)</text>
        <dbReference type="Rhea" id="RHEA:16441"/>
        <dbReference type="Rhea" id="RHEA-COMP:10207"/>
        <dbReference type="Rhea" id="RHEA-COMP:10208"/>
        <dbReference type="ChEBI" id="CHEBI:15377"/>
        <dbReference type="ChEBI" id="CHEBI:28938"/>
        <dbReference type="ChEBI" id="CHEBI:29973"/>
        <dbReference type="ChEBI" id="CHEBI:30011"/>
        <dbReference type="EC" id="3.5.1.44"/>
    </reaction>
</comment>
<dbReference type="NCBIfam" id="NF001965">
    <property type="entry name" value="PRK00742.1"/>
    <property type="match status" value="1"/>
</dbReference>
<dbReference type="EC" id="3.1.1.61" evidence="5"/>